<dbReference type="AlphaFoldDB" id="A0A7J7GFZ0"/>
<accession>A0A7J7GFZ0</accession>
<dbReference type="InterPro" id="IPR008963">
    <property type="entry name" value="Purple_acid_Pase-like_N"/>
</dbReference>
<keyword evidence="19" id="KW-1185">Reference proteome</keyword>
<keyword evidence="12" id="KW-0472">Membrane</keyword>
<evidence type="ECO:0000256" key="9">
    <source>
        <dbReference type="ARBA" id="ARBA00023180"/>
    </source>
</evidence>
<dbReference type="GO" id="GO:0005576">
    <property type="term" value="C:extracellular region"/>
    <property type="evidence" value="ECO:0007669"/>
    <property type="project" value="UniProtKB-SubCell"/>
</dbReference>
<feature type="domain" description="Retrotransposon Copia-like N-terminal" evidence="15">
    <location>
        <begin position="376"/>
        <end position="418"/>
    </location>
</feature>
<comment type="similarity">
    <text evidence="4 10">Belongs to the metallophosphoesterase superfamily. Purple acid phosphatase family.</text>
</comment>
<feature type="domain" description="Calcineurin-like phosphoesterase" evidence="13">
    <location>
        <begin position="701"/>
        <end position="893"/>
    </location>
</feature>
<comment type="subunit">
    <text evidence="5">Homodimer.</text>
</comment>
<comment type="caution">
    <text evidence="18">The sequence shown here is derived from an EMBL/GenBank/DDBJ whole genome shotgun (WGS) entry which is preliminary data.</text>
</comment>
<evidence type="ECO:0000259" key="13">
    <source>
        <dbReference type="Pfam" id="PF00149"/>
    </source>
</evidence>
<dbReference type="Pfam" id="PF17808">
    <property type="entry name" value="fn3_PAP"/>
    <property type="match status" value="1"/>
</dbReference>
<keyword evidence="7" id="KW-0732">Signal</keyword>
<dbReference type="GO" id="GO:0046872">
    <property type="term" value="F:metal ion binding"/>
    <property type="evidence" value="ECO:0007669"/>
    <property type="project" value="InterPro"/>
</dbReference>
<feature type="domain" description="Purple acid phosphatase N-terminal" evidence="16">
    <location>
        <begin position="190"/>
        <end position="340"/>
    </location>
</feature>
<proteinExistence type="inferred from homology"/>
<dbReference type="InterPro" id="IPR029472">
    <property type="entry name" value="Copia-like_N"/>
</dbReference>
<keyword evidence="9" id="KW-0325">Glycoprotein</keyword>
<evidence type="ECO:0000313" key="18">
    <source>
        <dbReference type="EMBL" id="KAF5939692.1"/>
    </source>
</evidence>
<evidence type="ECO:0000256" key="12">
    <source>
        <dbReference type="SAM" id="Phobius"/>
    </source>
</evidence>
<evidence type="ECO:0000256" key="2">
    <source>
        <dbReference type="ARBA" id="ARBA00001962"/>
    </source>
</evidence>
<evidence type="ECO:0000256" key="4">
    <source>
        <dbReference type="ARBA" id="ARBA00008723"/>
    </source>
</evidence>
<dbReference type="GO" id="GO:0003993">
    <property type="term" value="F:acid phosphatase activity"/>
    <property type="evidence" value="ECO:0007669"/>
    <property type="project" value="UniProtKB-EC"/>
</dbReference>
<evidence type="ECO:0000256" key="10">
    <source>
        <dbReference type="RuleBase" id="RU361203"/>
    </source>
</evidence>
<evidence type="ECO:0000256" key="5">
    <source>
        <dbReference type="ARBA" id="ARBA00011738"/>
    </source>
</evidence>
<evidence type="ECO:0000256" key="11">
    <source>
        <dbReference type="SAM" id="MobiDB-lite"/>
    </source>
</evidence>
<evidence type="ECO:0000256" key="7">
    <source>
        <dbReference type="ARBA" id="ARBA00022729"/>
    </source>
</evidence>
<reference evidence="19" key="1">
    <citation type="journal article" date="2020" name="Nat. Commun.">
        <title>Genome assembly of wild tea tree DASZ reveals pedigree and selection history of tea varieties.</title>
        <authorList>
            <person name="Zhang W."/>
            <person name="Zhang Y."/>
            <person name="Qiu H."/>
            <person name="Guo Y."/>
            <person name="Wan H."/>
            <person name="Zhang X."/>
            <person name="Scossa F."/>
            <person name="Alseekh S."/>
            <person name="Zhang Q."/>
            <person name="Wang P."/>
            <person name="Xu L."/>
            <person name="Schmidt M.H."/>
            <person name="Jia X."/>
            <person name="Li D."/>
            <person name="Zhu A."/>
            <person name="Guo F."/>
            <person name="Chen W."/>
            <person name="Ni D."/>
            <person name="Usadel B."/>
            <person name="Fernie A.R."/>
            <person name="Wen W."/>
        </authorList>
    </citation>
    <scope>NUCLEOTIDE SEQUENCE [LARGE SCALE GENOMIC DNA]</scope>
    <source>
        <strain evidence="19">cv. G240</strain>
    </source>
</reference>
<keyword evidence="6" id="KW-0964">Secreted</keyword>
<dbReference type="PANTHER" id="PTHR45778">
    <property type="entry name" value="PURPLE ACID PHOSPHATASE-RELATED"/>
    <property type="match status" value="1"/>
</dbReference>
<evidence type="ECO:0000256" key="6">
    <source>
        <dbReference type="ARBA" id="ARBA00022525"/>
    </source>
</evidence>
<evidence type="ECO:0000256" key="3">
    <source>
        <dbReference type="ARBA" id="ARBA00004613"/>
    </source>
</evidence>
<evidence type="ECO:0000259" key="14">
    <source>
        <dbReference type="Pfam" id="PF14008"/>
    </source>
</evidence>
<dbReference type="PANTHER" id="PTHR45778:SF16">
    <property type="entry name" value="INACTIVE PURPLE ACID PHOSPHATASE 1-RELATED"/>
    <property type="match status" value="1"/>
</dbReference>
<dbReference type="CDD" id="cd00839">
    <property type="entry name" value="MPP_PAPs"/>
    <property type="match status" value="1"/>
</dbReference>
<evidence type="ECO:0000313" key="19">
    <source>
        <dbReference type="Proteomes" id="UP000593564"/>
    </source>
</evidence>
<evidence type="ECO:0000259" key="16">
    <source>
        <dbReference type="Pfam" id="PF16656"/>
    </source>
</evidence>
<dbReference type="InterPro" id="IPR041792">
    <property type="entry name" value="MPP_PAP"/>
</dbReference>
<dbReference type="InterPro" id="IPR029052">
    <property type="entry name" value="Metallo-depent_PP-like"/>
</dbReference>
<feature type="domain" description="Purple acid phosphatase C-terminal" evidence="14">
    <location>
        <begin position="918"/>
        <end position="977"/>
    </location>
</feature>
<keyword evidence="12" id="KW-0812">Transmembrane</keyword>
<comment type="catalytic activity">
    <reaction evidence="10">
        <text>a phosphate monoester + H2O = an alcohol + phosphate</text>
        <dbReference type="Rhea" id="RHEA:15017"/>
        <dbReference type="ChEBI" id="CHEBI:15377"/>
        <dbReference type="ChEBI" id="CHEBI:30879"/>
        <dbReference type="ChEBI" id="CHEBI:43474"/>
        <dbReference type="ChEBI" id="CHEBI:67140"/>
        <dbReference type="EC" id="3.1.3.2"/>
    </reaction>
</comment>
<dbReference type="InterPro" id="IPR004843">
    <property type="entry name" value="Calcineurin-like_PHP"/>
</dbReference>
<organism evidence="18 19">
    <name type="scientific">Camellia sinensis</name>
    <name type="common">Tea plant</name>
    <name type="synonym">Thea sinensis</name>
    <dbReference type="NCBI Taxonomy" id="4442"/>
    <lineage>
        <taxon>Eukaryota</taxon>
        <taxon>Viridiplantae</taxon>
        <taxon>Streptophyta</taxon>
        <taxon>Embryophyta</taxon>
        <taxon>Tracheophyta</taxon>
        <taxon>Spermatophyta</taxon>
        <taxon>Magnoliopsida</taxon>
        <taxon>eudicotyledons</taxon>
        <taxon>Gunneridae</taxon>
        <taxon>Pentapetalae</taxon>
        <taxon>asterids</taxon>
        <taxon>Ericales</taxon>
        <taxon>Theaceae</taxon>
        <taxon>Camellia</taxon>
    </lineage>
</organism>
<dbReference type="InterPro" id="IPR015914">
    <property type="entry name" value="PAPs_N"/>
</dbReference>
<evidence type="ECO:0000256" key="1">
    <source>
        <dbReference type="ARBA" id="ARBA00001947"/>
    </source>
</evidence>
<reference evidence="18 19" key="2">
    <citation type="submission" date="2020-07" db="EMBL/GenBank/DDBJ databases">
        <title>Genome assembly of wild tea tree DASZ reveals pedigree and selection history of tea varieties.</title>
        <authorList>
            <person name="Zhang W."/>
        </authorList>
    </citation>
    <scope>NUCLEOTIDE SEQUENCE [LARGE SCALE GENOMIC DNA]</scope>
    <source>
        <strain evidence="19">cv. G240</strain>
        <tissue evidence="18">Leaf</tissue>
    </source>
</reference>
<sequence length="1002" mass="112139">MVEVNQSGSKMVLGILGEMRLSGRIFLAISWALVSLAGAASHRDQPLSRIAIDRAVVAPEDRAFVKASPSILGLGDQNTEWVTLEYSIPNPSIGDWVGVFSPANFSASTCLPENPRTGPPFLCTAPIKYQYANYTNPKYKDNGKGMLKLQLIKQRSDFSFVLFSGGLSNPKLVAVSNTITFANPNSPVYPRLAQGKMWNEMTVTWTSGYGINEAEPFVEWGPQGGEQRQSPAGTLTFDRNSMCGSKMAQFLIVGDGSQPPDMAIEDHGQRWLPVARCGGRRKSLAIVAGDAPARTVGWRDPGFIHTSFLKELWPNSVYTYRLGHRLFNGTYIWSPHYQFRASPYPGQNSPQRVVIFGDMGKGVSPGVPTTMTDSLNPSQKITTSLFNGQNYLARSRSLTIFFKSKGKLGYVDGRVQAPSSTDPGYDHWEIINSLIMGWLIHSMVPEIDDGYLFMDTAQDIWEAVAAYNGWKRLDHLQGYKSVCPINSARYQKFVEQVRVFKFLEGLNVEFDPVRSHVLGMDVFPSLQEAFAFMQNEESRRSAMLLSASSDRSALVSTPSRDGNRGSRPPFEKDTLFSDYCRRARHTRETCWKLHGPPSGGRGDRSASRGDRLGQSRMLGFIILIQLSHNPLLRLFPLLISLGNLASSTSAFLSHQLLPWIIDSSASNYMSGSSDLFSSYTPSSGQDKDEADGSNEYNNFQHGSLNTTKQLIRDLENIDIVFHIGDICYANGYLSQWDQFTAQIEPIASTVPYMVASGNHERDWPGTGSFYGNMDSGGECGVLAETMFYVPAENRDKFWYSTDYGMFRFCIADTEHDWREGTEQFNFIQHCLASVDRQKQPWLIFLAHRVLGYSSADWYADEGSFEEPMGRESLQKLWQKYKVDIAIYGHVHNYERTCPIYQNICTNEEKHYYKGSLNGTIHIVAGGGGASLADFTSLQTKWSVFKDHDYGFVKLTAFDHSNLLLEYKKSRDGNVYDSFRISRDYRDILACTVDSCPSTTLAS</sequence>
<evidence type="ECO:0000259" key="15">
    <source>
        <dbReference type="Pfam" id="PF14244"/>
    </source>
</evidence>
<evidence type="ECO:0000259" key="17">
    <source>
        <dbReference type="Pfam" id="PF17808"/>
    </source>
</evidence>
<dbReference type="Pfam" id="PF14008">
    <property type="entry name" value="Metallophos_C"/>
    <property type="match status" value="1"/>
</dbReference>
<comment type="cofactor">
    <cofactor evidence="2">
        <name>Fe cation</name>
        <dbReference type="ChEBI" id="CHEBI:24875"/>
    </cofactor>
</comment>
<comment type="cofactor">
    <cofactor evidence="1">
        <name>Zn(2+)</name>
        <dbReference type="ChEBI" id="CHEBI:29105"/>
    </cofactor>
</comment>
<dbReference type="InterPro" id="IPR025733">
    <property type="entry name" value="PAPs_C"/>
</dbReference>
<dbReference type="Pfam" id="PF14244">
    <property type="entry name" value="Retrotran_gag_3"/>
    <property type="match status" value="1"/>
</dbReference>
<keyword evidence="10" id="KW-0378">Hydrolase</keyword>
<name>A0A7J7GFZ0_CAMSI</name>
<dbReference type="SUPFAM" id="SSF56300">
    <property type="entry name" value="Metallo-dependent phosphatases"/>
    <property type="match status" value="1"/>
</dbReference>
<feature type="region of interest" description="Disordered" evidence="11">
    <location>
        <begin position="679"/>
        <end position="700"/>
    </location>
</feature>
<dbReference type="EC" id="3.1.3.2" evidence="10"/>
<feature type="domain" description="Purple acid phosphatase Fn3-like" evidence="17">
    <location>
        <begin position="65"/>
        <end position="183"/>
    </location>
</feature>
<dbReference type="Pfam" id="PF16656">
    <property type="entry name" value="Pur_ac_phosph_N"/>
    <property type="match status" value="1"/>
</dbReference>
<keyword evidence="12" id="KW-1133">Transmembrane helix</keyword>
<dbReference type="Pfam" id="PF00149">
    <property type="entry name" value="Metallophos"/>
    <property type="match status" value="1"/>
</dbReference>
<dbReference type="Proteomes" id="UP000593564">
    <property type="component" value="Unassembled WGS sequence"/>
</dbReference>
<dbReference type="SUPFAM" id="SSF49363">
    <property type="entry name" value="Purple acid phosphatase, N-terminal domain"/>
    <property type="match status" value="1"/>
</dbReference>
<evidence type="ECO:0000256" key="8">
    <source>
        <dbReference type="ARBA" id="ARBA00022833"/>
    </source>
</evidence>
<gene>
    <name evidence="18" type="ORF">HYC85_023951</name>
</gene>
<feature type="transmembrane region" description="Helical" evidence="12">
    <location>
        <begin position="21"/>
        <end position="40"/>
    </location>
</feature>
<protein>
    <recommendedName>
        <fullName evidence="10">Purple acid phosphatase</fullName>
        <ecNumber evidence="10">3.1.3.2</ecNumber>
    </recommendedName>
</protein>
<dbReference type="EMBL" id="JACBKZ010000011">
    <property type="protein sequence ID" value="KAF5939692.1"/>
    <property type="molecule type" value="Genomic_DNA"/>
</dbReference>
<dbReference type="InterPro" id="IPR040974">
    <property type="entry name" value="Fn3_PAP"/>
</dbReference>
<comment type="subcellular location">
    <subcellularLocation>
        <location evidence="3">Secreted</location>
    </subcellularLocation>
</comment>
<keyword evidence="8" id="KW-0862">Zinc</keyword>
<dbReference type="Gene3D" id="3.60.21.10">
    <property type="match status" value="1"/>
</dbReference>